<dbReference type="InterPro" id="IPR000276">
    <property type="entry name" value="GPCR_Rhodpsn"/>
</dbReference>
<keyword evidence="8 9" id="KW-0807">Transducer</keyword>
<dbReference type="PANTHER" id="PTHR22752">
    <property type="entry name" value="G PROTEIN-COUPLED RECEPTOR"/>
    <property type="match status" value="1"/>
</dbReference>
<evidence type="ECO:0000256" key="2">
    <source>
        <dbReference type="ARBA" id="ARBA00022475"/>
    </source>
</evidence>
<feature type="transmembrane region" description="Helical" evidence="11">
    <location>
        <begin position="151"/>
        <end position="173"/>
    </location>
</feature>
<dbReference type="EMBL" id="JAEAOA010000671">
    <property type="protein sequence ID" value="KAK3607653.1"/>
    <property type="molecule type" value="Genomic_DNA"/>
</dbReference>
<evidence type="ECO:0000256" key="11">
    <source>
        <dbReference type="SAM" id="Phobius"/>
    </source>
</evidence>
<dbReference type="SUPFAM" id="SSF81321">
    <property type="entry name" value="Family A G protein-coupled receptor-like"/>
    <property type="match status" value="1"/>
</dbReference>
<evidence type="ECO:0000256" key="6">
    <source>
        <dbReference type="ARBA" id="ARBA00023136"/>
    </source>
</evidence>
<dbReference type="Pfam" id="PF00001">
    <property type="entry name" value="7tm_1"/>
    <property type="match status" value="1"/>
</dbReference>
<feature type="transmembrane region" description="Helical" evidence="11">
    <location>
        <begin position="260"/>
        <end position="285"/>
    </location>
</feature>
<proteinExistence type="inferred from homology"/>
<evidence type="ECO:0000256" key="10">
    <source>
        <dbReference type="SAM" id="MobiDB-lite"/>
    </source>
</evidence>
<dbReference type="AlphaFoldDB" id="A0AAE0TCY7"/>
<dbReference type="PRINTS" id="PR00237">
    <property type="entry name" value="GPCRRHODOPSN"/>
</dbReference>
<dbReference type="Gene3D" id="1.20.1070.10">
    <property type="entry name" value="Rhodopsin 7-helix transmembrane proteins"/>
    <property type="match status" value="1"/>
</dbReference>
<comment type="caution">
    <text evidence="13">The sequence shown here is derived from an EMBL/GenBank/DDBJ whole genome shotgun (WGS) entry which is preliminary data.</text>
</comment>
<feature type="transmembrane region" description="Helical" evidence="11">
    <location>
        <begin position="70"/>
        <end position="91"/>
    </location>
</feature>
<keyword evidence="2" id="KW-1003">Cell membrane</keyword>
<evidence type="ECO:0000256" key="4">
    <source>
        <dbReference type="ARBA" id="ARBA00022989"/>
    </source>
</evidence>
<feature type="compositionally biased region" description="Basic and acidic residues" evidence="10">
    <location>
        <begin position="394"/>
        <end position="405"/>
    </location>
</feature>
<keyword evidence="6 11" id="KW-0472">Membrane</keyword>
<evidence type="ECO:0000256" key="9">
    <source>
        <dbReference type="RuleBase" id="RU000688"/>
    </source>
</evidence>
<evidence type="ECO:0000256" key="1">
    <source>
        <dbReference type="ARBA" id="ARBA00004651"/>
    </source>
</evidence>
<feature type="transmembrane region" description="Helical" evidence="11">
    <location>
        <begin position="305"/>
        <end position="324"/>
    </location>
</feature>
<feature type="domain" description="G-protein coupled receptors family 1 profile" evidence="12">
    <location>
        <begin position="49"/>
        <end position="321"/>
    </location>
</feature>
<reference evidence="13" key="2">
    <citation type="journal article" date="2021" name="Genome Biol. Evol.">
        <title>Developing a high-quality reference genome for a parasitic bivalve with doubly uniparental inheritance (Bivalvia: Unionida).</title>
        <authorList>
            <person name="Smith C.H."/>
        </authorList>
    </citation>
    <scope>NUCLEOTIDE SEQUENCE</scope>
    <source>
        <strain evidence="13">CHS0354</strain>
        <tissue evidence="13">Mantle</tissue>
    </source>
</reference>
<dbReference type="InterPro" id="IPR017452">
    <property type="entry name" value="GPCR_Rhodpsn_7TM"/>
</dbReference>
<keyword evidence="3 9" id="KW-0812">Transmembrane</keyword>
<gene>
    <name evidence="13" type="ORF">CHS0354_010641</name>
</gene>
<name>A0AAE0TCY7_9BIVA</name>
<keyword evidence="5 9" id="KW-0297">G-protein coupled receptor</keyword>
<reference evidence="13" key="3">
    <citation type="submission" date="2023-05" db="EMBL/GenBank/DDBJ databases">
        <authorList>
            <person name="Smith C.H."/>
        </authorList>
    </citation>
    <scope>NUCLEOTIDE SEQUENCE</scope>
    <source>
        <strain evidence="13">CHS0354</strain>
        <tissue evidence="13">Mantle</tissue>
    </source>
</reference>
<comment type="subcellular location">
    <subcellularLocation>
        <location evidence="1">Cell membrane</location>
        <topology evidence="1">Multi-pass membrane protein</topology>
    </subcellularLocation>
</comment>
<feature type="transmembrane region" description="Helical" evidence="11">
    <location>
        <begin position="37"/>
        <end position="58"/>
    </location>
</feature>
<dbReference type="Proteomes" id="UP001195483">
    <property type="component" value="Unassembled WGS sequence"/>
</dbReference>
<dbReference type="PROSITE" id="PS50262">
    <property type="entry name" value="G_PROTEIN_RECEP_F1_2"/>
    <property type="match status" value="1"/>
</dbReference>
<evidence type="ECO:0000256" key="5">
    <source>
        <dbReference type="ARBA" id="ARBA00023040"/>
    </source>
</evidence>
<evidence type="ECO:0000259" key="12">
    <source>
        <dbReference type="PROSITE" id="PS50262"/>
    </source>
</evidence>
<evidence type="ECO:0000313" key="14">
    <source>
        <dbReference type="Proteomes" id="UP001195483"/>
    </source>
</evidence>
<reference evidence="13" key="1">
    <citation type="journal article" date="2021" name="Genome Biol. Evol.">
        <title>A High-Quality Reference Genome for a Parasitic Bivalve with Doubly Uniparental Inheritance (Bivalvia: Unionida).</title>
        <authorList>
            <person name="Smith C.H."/>
        </authorList>
    </citation>
    <scope>NUCLEOTIDE SEQUENCE</scope>
    <source>
        <strain evidence="13">CHS0354</strain>
    </source>
</reference>
<feature type="region of interest" description="Disordered" evidence="10">
    <location>
        <begin position="388"/>
        <end position="408"/>
    </location>
</feature>
<accession>A0AAE0TCY7</accession>
<dbReference type="GO" id="GO:0005886">
    <property type="term" value="C:plasma membrane"/>
    <property type="evidence" value="ECO:0007669"/>
    <property type="project" value="UniProtKB-SubCell"/>
</dbReference>
<organism evidence="13 14">
    <name type="scientific">Potamilus streckersoni</name>
    <dbReference type="NCBI Taxonomy" id="2493646"/>
    <lineage>
        <taxon>Eukaryota</taxon>
        <taxon>Metazoa</taxon>
        <taxon>Spiralia</taxon>
        <taxon>Lophotrochozoa</taxon>
        <taxon>Mollusca</taxon>
        <taxon>Bivalvia</taxon>
        <taxon>Autobranchia</taxon>
        <taxon>Heteroconchia</taxon>
        <taxon>Palaeoheterodonta</taxon>
        <taxon>Unionida</taxon>
        <taxon>Unionoidea</taxon>
        <taxon>Unionidae</taxon>
        <taxon>Ambleminae</taxon>
        <taxon>Lampsilini</taxon>
        <taxon>Potamilus</taxon>
    </lineage>
</organism>
<sequence>MKKNMSTLEESWDFCIDCITYDSESYLSIVSISVQELLLSILFILSTVASSILIYVASKSRAMSSSNTKIFVYSLSISHLISSLFVLPICISSTASLRWPYNHVLCEVEAFIGILVILTALYSLTAVSVDRYLTIAHPFEYPARVSTLGKIFVIIGVWVFSAVLALMPVFGWGEIAFQPQALPVCGLRWRSSISYSAVLLILGFLLPVTLNAFCCYRILLIVREQTRKIDSRKESFTSNSDINVNITDIKISKPRNKLNIFKLIFTAVGSFVICWVPYIVFQMWVAATVQDTRPNHAIPYIHEFAVSYLAAANCFLNPIGIIITNRDYKRKLKKLLYKRFGCFKETINNSRSNSDSSVVRKTNQIQNIFRRLSHLYSQNINETHIKSTINNASSKRENEDSKSNKESPVLANTMKNIQIVDVNIKRCGSMMSMGFSLPGVVTT</sequence>
<evidence type="ECO:0000256" key="3">
    <source>
        <dbReference type="ARBA" id="ARBA00022692"/>
    </source>
</evidence>
<evidence type="ECO:0000313" key="13">
    <source>
        <dbReference type="EMBL" id="KAK3607653.1"/>
    </source>
</evidence>
<feature type="transmembrane region" description="Helical" evidence="11">
    <location>
        <begin position="193"/>
        <end position="219"/>
    </location>
</feature>
<keyword evidence="14" id="KW-1185">Reference proteome</keyword>
<protein>
    <recommendedName>
        <fullName evidence="12">G-protein coupled receptors family 1 profile domain-containing protein</fullName>
    </recommendedName>
</protein>
<keyword evidence="7 9" id="KW-0675">Receptor</keyword>
<feature type="transmembrane region" description="Helical" evidence="11">
    <location>
        <begin position="111"/>
        <end position="130"/>
    </location>
</feature>
<evidence type="ECO:0000256" key="7">
    <source>
        <dbReference type="ARBA" id="ARBA00023170"/>
    </source>
</evidence>
<dbReference type="GO" id="GO:0004930">
    <property type="term" value="F:G protein-coupled receptor activity"/>
    <property type="evidence" value="ECO:0007669"/>
    <property type="project" value="UniProtKB-KW"/>
</dbReference>
<evidence type="ECO:0000256" key="8">
    <source>
        <dbReference type="ARBA" id="ARBA00023224"/>
    </source>
</evidence>
<dbReference type="PROSITE" id="PS00237">
    <property type="entry name" value="G_PROTEIN_RECEP_F1_1"/>
    <property type="match status" value="1"/>
</dbReference>
<keyword evidence="4 11" id="KW-1133">Transmembrane helix</keyword>
<comment type="similarity">
    <text evidence="9">Belongs to the G-protein coupled receptor 1 family.</text>
</comment>